<keyword evidence="2" id="KW-0812">Transmembrane</keyword>
<dbReference type="CDD" id="cd00118">
    <property type="entry name" value="LysM"/>
    <property type="match status" value="1"/>
</dbReference>
<dbReference type="InterPro" id="IPR011098">
    <property type="entry name" value="G5_dom"/>
</dbReference>
<sequence>MISRKINKNYLDKIIQKFKKVNTAEALAKQAKKIKFGIVNLANKIEYKEIFSKTAAKIKNISWKSPKTIGITVLALAVIFSGCFYFSSTTPAVGIVVNGKNIGYAASKSEAKRLVQEILTQQGNAAGTVAQTSDTIEYKSLRLKNEDYTGPVSKDVLANAIKPYVNGYGLQVNGKVVVVLANEQDINTLLKKYEDYQTKPSKNNTVSSVKIVEPVSKIASKVHPSEVKTVDAALEILVKGDVAETTYTIQEDDSLWLIARKNNMLTDEVIAANPGFTEDSVIQPGQKIKLVQTKPYLTVRSEGTKVVSEVVPFDVLSKTDSSLGYGKSIIKQAGKDGEKAVTYSYVEENGKMIEKQVVKEEVVNKPVNQIVAKGPGRSIVYVGTSRGSGSISGLSWPISGGITSYYGSRHGSFHTGIDIDGVTGQPYYAAASGTVVEAGWDGGYGYCIMIDHGNGVSTRYGHSSKLFVSVGQTVSKGQNIGNVGSTGNSTGSHLHFEVIINGSTVNPLNYL</sequence>
<gene>
    <name evidence="5" type="ORF">GQ588_07615</name>
</gene>
<dbReference type="SUPFAM" id="SSF54106">
    <property type="entry name" value="LysM domain"/>
    <property type="match status" value="1"/>
</dbReference>
<dbReference type="RefSeq" id="WP_019225361.1">
    <property type="nucleotide sequence ID" value="NZ_CP046996.1"/>
</dbReference>
<feature type="domain" description="G5" evidence="3">
    <location>
        <begin position="297"/>
        <end position="377"/>
    </location>
</feature>
<dbReference type="InterPro" id="IPR016047">
    <property type="entry name" value="M23ase_b-sheet_dom"/>
</dbReference>
<evidence type="ECO:0000313" key="6">
    <source>
        <dbReference type="Proteomes" id="UP000430508"/>
    </source>
</evidence>
<keyword evidence="1" id="KW-0732">Signal</keyword>
<dbReference type="Proteomes" id="UP000430508">
    <property type="component" value="Chromosome"/>
</dbReference>
<dbReference type="InterPro" id="IPR050570">
    <property type="entry name" value="Cell_wall_metabolism_enzyme"/>
</dbReference>
<evidence type="ECO:0000259" key="4">
    <source>
        <dbReference type="PROSITE" id="PS51782"/>
    </source>
</evidence>
<keyword evidence="2" id="KW-1133">Transmembrane helix</keyword>
<reference evidence="5 6" key="1">
    <citation type="submission" date="2019-12" db="EMBL/GenBank/DDBJ databases">
        <title>Sequence classification of anaerobic respiratory reductive dehalogenases: First we see many, then we see few.</title>
        <authorList>
            <person name="Molenda O."/>
            <person name="Puentes Jacome L.A."/>
            <person name="Cao X."/>
            <person name="Nesbo C.L."/>
            <person name="Tang S."/>
            <person name="Morson N."/>
            <person name="Patron J."/>
            <person name="Lomheim L."/>
            <person name="Wishart D.S."/>
            <person name="Edwards E.A."/>
        </authorList>
    </citation>
    <scope>NUCLEOTIDE SEQUENCE [LARGE SCALE GENOMIC DNA]</scope>
    <source>
        <strain evidence="5 6">12DCA</strain>
    </source>
</reference>
<dbReference type="PROSITE" id="PS51782">
    <property type="entry name" value="LYSM"/>
    <property type="match status" value="1"/>
</dbReference>
<proteinExistence type="predicted"/>
<dbReference type="Pfam" id="PF07501">
    <property type="entry name" value="G5"/>
    <property type="match status" value="1"/>
</dbReference>
<dbReference type="AlphaFoldDB" id="A0A857DI85"/>
<evidence type="ECO:0000313" key="5">
    <source>
        <dbReference type="EMBL" id="QHA00503.1"/>
    </source>
</evidence>
<dbReference type="PANTHER" id="PTHR21666">
    <property type="entry name" value="PEPTIDASE-RELATED"/>
    <property type="match status" value="1"/>
</dbReference>
<dbReference type="Gene3D" id="3.10.350.10">
    <property type="entry name" value="LysM domain"/>
    <property type="match status" value="1"/>
</dbReference>
<protein>
    <submittedName>
        <fullName evidence="5">Peptidoglycan DD-metalloendopeptidase family protein</fullName>
    </submittedName>
</protein>
<dbReference type="InterPro" id="IPR018392">
    <property type="entry name" value="LysM"/>
</dbReference>
<dbReference type="PROSITE" id="PS51109">
    <property type="entry name" value="G5"/>
    <property type="match status" value="1"/>
</dbReference>
<dbReference type="EMBL" id="CP046996">
    <property type="protein sequence ID" value="QHA00503.1"/>
    <property type="molecule type" value="Genomic_DNA"/>
</dbReference>
<dbReference type="Pfam" id="PF01476">
    <property type="entry name" value="LysM"/>
    <property type="match status" value="1"/>
</dbReference>
<dbReference type="PANTHER" id="PTHR21666:SF289">
    <property type="entry name" value="L-ALA--D-GLU ENDOPEPTIDASE"/>
    <property type="match status" value="1"/>
</dbReference>
<dbReference type="SMART" id="SM01208">
    <property type="entry name" value="G5"/>
    <property type="match status" value="1"/>
</dbReference>
<feature type="transmembrane region" description="Helical" evidence="2">
    <location>
        <begin position="68"/>
        <end position="87"/>
    </location>
</feature>
<name>A0A857DI85_9FIRM</name>
<dbReference type="SMART" id="SM00257">
    <property type="entry name" value="LysM"/>
    <property type="match status" value="1"/>
</dbReference>
<evidence type="ECO:0000259" key="3">
    <source>
        <dbReference type="PROSITE" id="PS51109"/>
    </source>
</evidence>
<keyword evidence="2" id="KW-0472">Membrane</keyword>
<feature type="domain" description="LysM" evidence="4">
    <location>
        <begin position="245"/>
        <end position="290"/>
    </location>
</feature>
<dbReference type="InterPro" id="IPR036779">
    <property type="entry name" value="LysM_dom_sf"/>
</dbReference>
<dbReference type="GO" id="GO:0004222">
    <property type="term" value="F:metalloendopeptidase activity"/>
    <property type="evidence" value="ECO:0007669"/>
    <property type="project" value="TreeGrafter"/>
</dbReference>
<dbReference type="Gene3D" id="2.20.230.10">
    <property type="entry name" value="Resuscitation-promoting factor rpfb"/>
    <property type="match status" value="1"/>
</dbReference>
<accession>A0A857DI85</accession>
<evidence type="ECO:0000256" key="2">
    <source>
        <dbReference type="SAM" id="Phobius"/>
    </source>
</evidence>
<evidence type="ECO:0000256" key="1">
    <source>
        <dbReference type="ARBA" id="ARBA00022729"/>
    </source>
</evidence>
<dbReference type="CDD" id="cd12797">
    <property type="entry name" value="M23_peptidase"/>
    <property type="match status" value="1"/>
</dbReference>
<dbReference type="SUPFAM" id="SSF51261">
    <property type="entry name" value="Duplicated hybrid motif"/>
    <property type="match status" value="1"/>
</dbReference>
<dbReference type="Gene3D" id="2.70.70.10">
    <property type="entry name" value="Glucose Permease (Domain IIA)"/>
    <property type="match status" value="1"/>
</dbReference>
<dbReference type="InterPro" id="IPR011055">
    <property type="entry name" value="Dup_hybrid_motif"/>
</dbReference>
<organism evidence="5 6">
    <name type="scientific">Dehalobacter restrictus</name>
    <dbReference type="NCBI Taxonomy" id="55583"/>
    <lineage>
        <taxon>Bacteria</taxon>
        <taxon>Bacillati</taxon>
        <taxon>Bacillota</taxon>
        <taxon>Clostridia</taxon>
        <taxon>Eubacteriales</taxon>
        <taxon>Desulfitobacteriaceae</taxon>
        <taxon>Dehalobacter</taxon>
    </lineage>
</organism>
<dbReference type="Pfam" id="PF01551">
    <property type="entry name" value="Peptidase_M23"/>
    <property type="match status" value="1"/>
</dbReference>